<comment type="caution">
    <text evidence="3">The sequence shown here is derived from an EMBL/GenBank/DDBJ whole genome shotgun (WGS) entry which is preliminary data.</text>
</comment>
<keyword evidence="1" id="KW-0732">Signal</keyword>
<organism evidence="3 4">
    <name type="scientific">Microbulbifer halophilus</name>
    <dbReference type="NCBI Taxonomy" id="453963"/>
    <lineage>
        <taxon>Bacteria</taxon>
        <taxon>Pseudomonadati</taxon>
        <taxon>Pseudomonadota</taxon>
        <taxon>Gammaproteobacteria</taxon>
        <taxon>Cellvibrionales</taxon>
        <taxon>Microbulbiferaceae</taxon>
        <taxon>Microbulbifer</taxon>
    </lineage>
</organism>
<protein>
    <submittedName>
        <fullName evidence="3">DUF6795 domain-containing protein</fullName>
    </submittedName>
</protein>
<dbReference type="Proteomes" id="UP001597425">
    <property type="component" value="Unassembled WGS sequence"/>
</dbReference>
<evidence type="ECO:0000313" key="4">
    <source>
        <dbReference type="Proteomes" id="UP001597425"/>
    </source>
</evidence>
<evidence type="ECO:0000313" key="3">
    <source>
        <dbReference type="EMBL" id="MFD2311868.1"/>
    </source>
</evidence>
<feature type="signal peptide" evidence="1">
    <location>
        <begin position="1"/>
        <end position="21"/>
    </location>
</feature>
<name>A0ABW5EHY1_9GAMM</name>
<dbReference type="Pfam" id="PF20598">
    <property type="entry name" value="DUF6795"/>
    <property type="match status" value="1"/>
</dbReference>
<evidence type="ECO:0000256" key="1">
    <source>
        <dbReference type="SAM" id="SignalP"/>
    </source>
</evidence>
<keyword evidence="4" id="KW-1185">Reference proteome</keyword>
<dbReference type="RefSeq" id="WP_265722607.1">
    <property type="nucleotide sequence ID" value="NZ_JAPIVK010000026.1"/>
</dbReference>
<sequence>MNKLFLLITLLSIAISGNSMSIFSAKETILFSPVDGIITYKNEPAGKAIVHRQVKYNDEVYEDSAETTDDGHFSFEPIAKKERYIVRNSFVAHQKIFVEYDGNQFLIWETAKREEEKNSELEGKNLSFKCELTDENRFVHLMLNSIETKCTWSG</sequence>
<dbReference type="InterPro" id="IPR046474">
    <property type="entry name" value="DUF6795"/>
</dbReference>
<evidence type="ECO:0000259" key="2">
    <source>
        <dbReference type="Pfam" id="PF20598"/>
    </source>
</evidence>
<dbReference type="EMBL" id="JBHUJD010000023">
    <property type="protein sequence ID" value="MFD2311868.1"/>
    <property type="molecule type" value="Genomic_DNA"/>
</dbReference>
<accession>A0ABW5EHY1</accession>
<feature type="chain" id="PRO_5046558781" evidence="1">
    <location>
        <begin position="22"/>
        <end position="154"/>
    </location>
</feature>
<gene>
    <name evidence="3" type="ORF">ACFSKX_15670</name>
</gene>
<feature type="domain" description="DUF6795" evidence="2">
    <location>
        <begin position="34"/>
        <end position="135"/>
    </location>
</feature>
<reference evidence="4" key="1">
    <citation type="journal article" date="2019" name="Int. J. Syst. Evol. Microbiol.">
        <title>The Global Catalogue of Microorganisms (GCM) 10K type strain sequencing project: providing services to taxonomists for standard genome sequencing and annotation.</title>
        <authorList>
            <consortium name="The Broad Institute Genomics Platform"/>
            <consortium name="The Broad Institute Genome Sequencing Center for Infectious Disease"/>
            <person name="Wu L."/>
            <person name="Ma J."/>
        </authorList>
    </citation>
    <scope>NUCLEOTIDE SEQUENCE [LARGE SCALE GENOMIC DNA]</scope>
    <source>
        <strain evidence="4">KCTC 12848</strain>
    </source>
</reference>
<proteinExistence type="predicted"/>